<dbReference type="PROSITE" id="PS00166">
    <property type="entry name" value="ENOYL_COA_HYDRATASE"/>
    <property type="match status" value="1"/>
</dbReference>
<keyword evidence="3" id="KW-0456">Lyase</keyword>
<dbReference type="STRING" id="643674.PAEH1_11570"/>
<dbReference type="KEGG" id="phn:PAEH1_11570"/>
<dbReference type="PANTHER" id="PTHR11941:SF169">
    <property type="entry name" value="(7AS)-7A-METHYL-1,5-DIOXO-2,3,5,6,7,7A-HEXAHYDRO-1H-INDENE-CARBOXYL-COA HYDROLASE"/>
    <property type="match status" value="1"/>
</dbReference>
<sequence length="255" mass="27254">MAELVKVDIQDQVLIITLNRPEARNAVNYETAVQLAAALDELDSNPDLTVGILTGAGNTFCAGMDLKAFAKDGQRPYVGRRGFAGICEQPPRKPLIAAIEGYALAGGLEIAMACDMIVAGSSAKFGLPETKRGIVPGSGGMLRLPARVPYVVAMELVLTGDMFSAEQAANWGLINRVVPEGDALQGALDLAARIKENGPMAVQVAKHVISQSKDWPQEHMFDLQRPRIDAVFVSADAKEGATAFAEKRKPVWQGK</sequence>
<name>A0A1U9K1T7_9BURK</name>
<protein>
    <submittedName>
        <fullName evidence="5">Enoyl-CoA hydratase</fullName>
    </submittedName>
</protein>
<dbReference type="InterPro" id="IPR014748">
    <property type="entry name" value="Enoyl-CoA_hydra_C"/>
</dbReference>
<dbReference type="SUPFAM" id="SSF52096">
    <property type="entry name" value="ClpP/crotonase"/>
    <property type="match status" value="1"/>
</dbReference>
<evidence type="ECO:0000313" key="5">
    <source>
        <dbReference type="EMBL" id="AQS52020.1"/>
    </source>
</evidence>
<accession>A0A1U9K1T7</accession>
<evidence type="ECO:0000256" key="3">
    <source>
        <dbReference type="ARBA" id="ARBA00023239"/>
    </source>
</evidence>
<organism evidence="5 6">
    <name type="scientific">Paenalcaligenes hominis</name>
    <dbReference type="NCBI Taxonomy" id="643674"/>
    <lineage>
        <taxon>Bacteria</taxon>
        <taxon>Pseudomonadati</taxon>
        <taxon>Pseudomonadota</taxon>
        <taxon>Betaproteobacteria</taxon>
        <taxon>Burkholderiales</taxon>
        <taxon>Alcaligenaceae</taxon>
        <taxon>Paenalcaligenes</taxon>
    </lineage>
</organism>
<dbReference type="CDD" id="cd06558">
    <property type="entry name" value="crotonase-like"/>
    <property type="match status" value="1"/>
</dbReference>
<dbReference type="GO" id="GO:0016829">
    <property type="term" value="F:lyase activity"/>
    <property type="evidence" value="ECO:0007669"/>
    <property type="project" value="UniProtKB-KW"/>
</dbReference>
<dbReference type="Proteomes" id="UP000189369">
    <property type="component" value="Chromosome"/>
</dbReference>
<dbReference type="Gene3D" id="1.10.12.10">
    <property type="entry name" value="Lyase 2-enoyl-coa Hydratase, Chain A, domain 2"/>
    <property type="match status" value="1"/>
</dbReference>
<dbReference type="InterPro" id="IPR018376">
    <property type="entry name" value="Enoyl-CoA_hyd/isom_CS"/>
</dbReference>
<dbReference type="GO" id="GO:0006635">
    <property type="term" value="P:fatty acid beta-oxidation"/>
    <property type="evidence" value="ECO:0007669"/>
    <property type="project" value="TreeGrafter"/>
</dbReference>
<dbReference type="AlphaFoldDB" id="A0A1U9K1T7"/>
<reference evidence="5 6" key="1">
    <citation type="submission" date="2017-01" db="EMBL/GenBank/DDBJ databases">
        <title>Complete Genome Sequence of Paenalcaligenes hominis, Isolated from a paraplegic Patient with neurogenic bladder.</title>
        <authorList>
            <person name="Mukhopadhyay R."/>
            <person name="Joaquin J."/>
            <person name="Hogue R."/>
            <person name="Kilaru A."/>
            <person name="Jospin G."/>
            <person name="Mars K."/>
            <person name="Eisen J.A."/>
            <person name="Chaturvedi V."/>
        </authorList>
    </citation>
    <scope>NUCLEOTIDE SEQUENCE [LARGE SCALE GENOMIC DNA]</scope>
    <source>
        <strain evidence="5 6">15S00501</strain>
    </source>
</reference>
<keyword evidence="2" id="KW-0443">Lipid metabolism</keyword>
<dbReference type="NCBIfam" id="NF006100">
    <property type="entry name" value="PRK08252.1"/>
    <property type="match status" value="1"/>
</dbReference>
<dbReference type="EMBL" id="CP019697">
    <property type="protein sequence ID" value="AQS52020.1"/>
    <property type="molecule type" value="Genomic_DNA"/>
</dbReference>
<dbReference type="FunFam" id="3.90.226.10:FF:000009">
    <property type="entry name" value="Carnitinyl-CoA dehydratase"/>
    <property type="match status" value="1"/>
</dbReference>
<dbReference type="InterPro" id="IPR001753">
    <property type="entry name" value="Enoyl-CoA_hydra/iso"/>
</dbReference>
<evidence type="ECO:0000256" key="2">
    <source>
        <dbReference type="ARBA" id="ARBA00023098"/>
    </source>
</evidence>
<evidence type="ECO:0000256" key="1">
    <source>
        <dbReference type="ARBA" id="ARBA00005254"/>
    </source>
</evidence>
<evidence type="ECO:0000313" key="6">
    <source>
        <dbReference type="Proteomes" id="UP000189369"/>
    </source>
</evidence>
<gene>
    <name evidence="5" type="ORF">PAEH1_11570</name>
</gene>
<dbReference type="Gene3D" id="3.90.226.10">
    <property type="entry name" value="2-enoyl-CoA Hydratase, Chain A, domain 1"/>
    <property type="match status" value="1"/>
</dbReference>
<proteinExistence type="inferred from homology"/>
<dbReference type="PANTHER" id="PTHR11941">
    <property type="entry name" value="ENOYL-COA HYDRATASE-RELATED"/>
    <property type="match status" value="1"/>
</dbReference>
<dbReference type="Pfam" id="PF00378">
    <property type="entry name" value="ECH_1"/>
    <property type="match status" value="1"/>
</dbReference>
<evidence type="ECO:0000256" key="4">
    <source>
        <dbReference type="RuleBase" id="RU003707"/>
    </source>
</evidence>
<dbReference type="InterPro" id="IPR029045">
    <property type="entry name" value="ClpP/crotonase-like_dom_sf"/>
</dbReference>
<comment type="similarity">
    <text evidence="1 4">Belongs to the enoyl-CoA hydratase/isomerase family.</text>
</comment>
<dbReference type="OrthoDB" id="9774843at2"/>